<dbReference type="InParanoid" id="A0A067MYW3"/>
<protein>
    <submittedName>
        <fullName evidence="2">Uncharacterized protein</fullName>
    </submittedName>
</protein>
<dbReference type="HOGENOM" id="CLU_128855_0_0_1"/>
<feature type="region of interest" description="Disordered" evidence="1">
    <location>
        <begin position="1"/>
        <end position="89"/>
    </location>
</feature>
<name>A0A067MYW3_BOTB1</name>
<sequence length="120" mass="12743">MNSPSSSPSTPSSGSPPPDESSIRAAFDIPSYPSTGDRSWFPHAGQGGGSGGGSSKRRVPPGGPSFPRDGKSRRREDQPRRLAGFDGRQAKDEFVDGELRDRILKVVGDPFDESLITQAS</sequence>
<accession>A0A067MYW3</accession>
<reference evidence="3" key="1">
    <citation type="journal article" date="2014" name="Proc. Natl. Acad. Sci. U.S.A.">
        <title>Extensive sampling of basidiomycete genomes demonstrates inadequacy of the white-rot/brown-rot paradigm for wood decay fungi.</title>
        <authorList>
            <person name="Riley R."/>
            <person name="Salamov A.A."/>
            <person name="Brown D.W."/>
            <person name="Nagy L.G."/>
            <person name="Floudas D."/>
            <person name="Held B.W."/>
            <person name="Levasseur A."/>
            <person name="Lombard V."/>
            <person name="Morin E."/>
            <person name="Otillar R."/>
            <person name="Lindquist E.A."/>
            <person name="Sun H."/>
            <person name="LaButti K.M."/>
            <person name="Schmutz J."/>
            <person name="Jabbour D."/>
            <person name="Luo H."/>
            <person name="Baker S.E."/>
            <person name="Pisabarro A.G."/>
            <person name="Walton J.D."/>
            <person name="Blanchette R.A."/>
            <person name="Henrissat B."/>
            <person name="Martin F."/>
            <person name="Cullen D."/>
            <person name="Hibbett D.S."/>
            <person name="Grigoriev I.V."/>
        </authorList>
    </citation>
    <scope>NUCLEOTIDE SEQUENCE [LARGE SCALE GENOMIC DNA]</scope>
    <source>
        <strain evidence="3">FD-172 SS1</strain>
    </source>
</reference>
<evidence type="ECO:0000313" key="3">
    <source>
        <dbReference type="Proteomes" id="UP000027195"/>
    </source>
</evidence>
<dbReference type="AlphaFoldDB" id="A0A067MYW3"/>
<keyword evidence="3" id="KW-1185">Reference proteome</keyword>
<evidence type="ECO:0000256" key="1">
    <source>
        <dbReference type="SAM" id="MobiDB-lite"/>
    </source>
</evidence>
<feature type="compositionally biased region" description="Gly residues" evidence="1">
    <location>
        <begin position="45"/>
        <end position="54"/>
    </location>
</feature>
<feature type="compositionally biased region" description="Basic and acidic residues" evidence="1">
    <location>
        <begin position="68"/>
        <end position="80"/>
    </location>
</feature>
<organism evidence="2 3">
    <name type="scientific">Botryobasidium botryosum (strain FD-172 SS1)</name>
    <dbReference type="NCBI Taxonomy" id="930990"/>
    <lineage>
        <taxon>Eukaryota</taxon>
        <taxon>Fungi</taxon>
        <taxon>Dikarya</taxon>
        <taxon>Basidiomycota</taxon>
        <taxon>Agaricomycotina</taxon>
        <taxon>Agaricomycetes</taxon>
        <taxon>Cantharellales</taxon>
        <taxon>Botryobasidiaceae</taxon>
        <taxon>Botryobasidium</taxon>
    </lineage>
</organism>
<proteinExistence type="predicted"/>
<dbReference type="EMBL" id="KL198017">
    <property type="protein sequence ID" value="KDQ20794.1"/>
    <property type="molecule type" value="Genomic_DNA"/>
</dbReference>
<feature type="compositionally biased region" description="Low complexity" evidence="1">
    <location>
        <begin position="1"/>
        <end position="13"/>
    </location>
</feature>
<evidence type="ECO:0000313" key="2">
    <source>
        <dbReference type="EMBL" id="KDQ20794.1"/>
    </source>
</evidence>
<dbReference type="Proteomes" id="UP000027195">
    <property type="component" value="Unassembled WGS sequence"/>
</dbReference>
<gene>
    <name evidence="2" type="ORF">BOTBODRAFT_169512</name>
</gene>